<protein>
    <submittedName>
        <fullName evidence="1">Membrane protein</fullName>
    </submittedName>
</protein>
<evidence type="ECO:0000313" key="2">
    <source>
        <dbReference type="Proteomes" id="UP000283095"/>
    </source>
</evidence>
<dbReference type="OrthoDB" id="2082317at2"/>
<reference evidence="1 2" key="1">
    <citation type="submission" date="2018-01" db="EMBL/GenBank/DDBJ databases">
        <title>Bacillus asahii Genome sequencing and assembly.</title>
        <authorList>
            <person name="Jiang H."/>
            <person name="Feng Y."/>
            <person name="Zhao F."/>
            <person name="Lin X."/>
        </authorList>
    </citation>
    <scope>NUCLEOTIDE SEQUENCE [LARGE SCALE GENOMIC DNA]</scope>
    <source>
        <strain evidence="1 2">OM18</strain>
    </source>
</reference>
<dbReference type="KEGG" id="pasa:BAOM_0268"/>
<dbReference type="EMBL" id="CP026095">
    <property type="protein sequence ID" value="AZV40956.1"/>
    <property type="molecule type" value="Genomic_DNA"/>
</dbReference>
<dbReference type="Proteomes" id="UP000283095">
    <property type="component" value="Chromosome"/>
</dbReference>
<dbReference type="AlphaFoldDB" id="A0A3T0KKR1"/>
<sequence length="181" mass="20501">MNFIGWIIVACEIAFWIVIILGLVTRYIVKKPKLGFLLLALTPVIDMILLIVTGLDLYNGATATAVHGIAAIYIGVSIAFGKSMIQWADERFQYYVTKQGPKPIKHSGYDYAKQYLKSWFHHVLAYFIGVGLLFALIYIIDHASRTEALMGTFKVWSLVLAIDFIICCSYFIWPRKEKGVN</sequence>
<name>A0A3T0KKR1_9BACI</name>
<gene>
    <name evidence="1" type="ORF">BAOM_0268</name>
</gene>
<organism evidence="1 2">
    <name type="scientific">Peribacillus asahii</name>
    <dbReference type="NCBI Taxonomy" id="228899"/>
    <lineage>
        <taxon>Bacteria</taxon>
        <taxon>Bacillati</taxon>
        <taxon>Bacillota</taxon>
        <taxon>Bacilli</taxon>
        <taxon>Bacillales</taxon>
        <taxon>Bacillaceae</taxon>
        <taxon>Peribacillus</taxon>
    </lineage>
</organism>
<proteinExistence type="predicted"/>
<accession>A0A3T0KKR1</accession>
<evidence type="ECO:0000313" key="1">
    <source>
        <dbReference type="EMBL" id="AZV40956.1"/>
    </source>
</evidence>
<dbReference type="RefSeq" id="WP_127758739.1">
    <property type="nucleotide sequence ID" value="NZ_CP026095.1"/>
</dbReference>